<dbReference type="SMART" id="SM00880">
    <property type="entry name" value="CHAD"/>
    <property type="match status" value="1"/>
</dbReference>
<feature type="domain" description="CYTH" evidence="1">
    <location>
        <begin position="11"/>
        <end position="216"/>
    </location>
</feature>
<gene>
    <name evidence="3" type="ORF">KL859_14105</name>
</gene>
<dbReference type="InterPro" id="IPR023577">
    <property type="entry name" value="CYTH_domain"/>
</dbReference>
<dbReference type="PANTHER" id="PTHR39339:SF1">
    <property type="entry name" value="CHAD DOMAIN-CONTAINING PROTEIN"/>
    <property type="match status" value="1"/>
</dbReference>
<reference evidence="3 4" key="1">
    <citation type="submission" date="2021-05" db="EMBL/GenBank/DDBJ databases">
        <title>Draft Genome Sequences of Clinical Respiratory Isolates of Mycobacterium goodii Recovered in Ireland.</title>
        <authorList>
            <person name="Flanagan P.R."/>
            <person name="Mok S."/>
            <person name="Roycroft E."/>
            <person name="Rogers T.R."/>
            <person name="Fitzgibbon M."/>
        </authorList>
    </citation>
    <scope>NUCLEOTIDE SEQUENCE [LARGE SCALE GENOMIC DNA]</scope>
    <source>
        <strain evidence="3 4">14IE55</strain>
    </source>
</reference>
<accession>A0ABS6HRT0</accession>
<dbReference type="SUPFAM" id="SSF55154">
    <property type="entry name" value="CYTH-like phosphatases"/>
    <property type="match status" value="1"/>
</dbReference>
<feature type="domain" description="CHAD" evidence="2">
    <location>
        <begin position="223"/>
        <end position="500"/>
    </location>
</feature>
<dbReference type="InterPro" id="IPR038186">
    <property type="entry name" value="CHAD_dom_sf"/>
</dbReference>
<dbReference type="InterPro" id="IPR007899">
    <property type="entry name" value="CHAD_dom"/>
</dbReference>
<keyword evidence="4" id="KW-1185">Reference proteome</keyword>
<dbReference type="InterPro" id="IPR033469">
    <property type="entry name" value="CYTH-like_dom_sf"/>
</dbReference>
<dbReference type="Gene3D" id="1.40.20.10">
    <property type="entry name" value="CHAD domain"/>
    <property type="match status" value="1"/>
</dbReference>
<dbReference type="Gene3D" id="2.40.320.10">
    <property type="entry name" value="Hypothetical Protein Pfu-838710-001"/>
    <property type="match status" value="1"/>
</dbReference>
<name>A0ABS6HRT0_MYCGD</name>
<sequence length="506" mass="55629">MVPPTPKTARYTEVERKFEVTSDTVSPSFEGLSAVARVERIPSQDLDAVYFDTPTRDLAARRITLRRRTGGTDAGWHLKLPAGADARTEVRAPLSDTDDADDAVKVPEDLREIVLGIVRDKALQPVARVSTHRAVSVLYAQDGAMLAEFCDDHVTAAAVGHEEHAQQWREWELELAAGRDPDTASDLLDRLTNRLLDAGARPAGHGSKLARALASAPLPETETSEPTDALHRAIAEHVAELLEWDRAVRADADDAVHQMRVTTRKIRSLLQESGDSFGDLDGILDELRELGTVLGVARDAEVLAERYERALDDLPDTLVRGPVRERLVGGARRRYDSGLRRAHHAMRSQRYFRLLDALEGLVGSTPHTDTGDPAGAVGAAYQRVRKAVKKAKAVDTDAPETGVDARNHALHRIRKRAKRLRYTASAAGENRVAKRAKAVQSLLGDHQDAVVSMEHLSEQAQAAHAAGEDTFTYGLLYQREDELAGHVRTQLQSVLKKLEKAVRKAR</sequence>
<organism evidence="3 4">
    <name type="scientific">Mycolicibacterium goodii</name>
    <name type="common">Mycobacterium goodii</name>
    <dbReference type="NCBI Taxonomy" id="134601"/>
    <lineage>
        <taxon>Bacteria</taxon>
        <taxon>Bacillati</taxon>
        <taxon>Actinomycetota</taxon>
        <taxon>Actinomycetes</taxon>
        <taxon>Mycobacteriales</taxon>
        <taxon>Mycobacteriaceae</taxon>
        <taxon>Mycolicibacterium</taxon>
    </lineage>
</organism>
<protein>
    <submittedName>
        <fullName evidence="3">CYTH and CHAD domain-containing protein</fullName>
    </submittedName>
</protein>
<evidence type="ECO:0000313" key="4">
    <source>
        <dbReference type="Proteomes" id="UP000696413"/>
    </source>
</evidence>
<dbReference type="PROSITE" id="PS51707">
    <property type="entry name" value="CYTH"/>
    <property type="match status" value="1"/>
</dbReference>
<dbReference type="RefSeq" id="WP_214394909.1">
    <property type="nucleotide sequence ID" value="NZ_JAHBOL010000007.1"/>
</dbReference>
<evidence type="ECO:0000313" key="3">
    <source>
        <dbReference type="EMBL" id="MBU8824002.1"/>
    </source>
</evidence>
<evidence type="ECO:0000259" key="2">
    <source>
        <dbReference type="PROSITE" id="PS51708"/>
    </source>
</evidence>
<dbReference type="Pfam" id="PF05235">
    <property type="entry name" value="CHAD"/>
    <property type="match status" value="1"/>
</dbReference>
<comment type="caution">
    <text evidence="3">The sequence shown here is derived from an EMBL/GenBank/DDBJ whole genome shotgun (WGS) entry which is preliminary data.</text>
</comment>
<dbReference type="SMART" id="SM01118">
    <property type="entry name" value="CYTH"/>
    <property type="match status" value="1"/>
</dbReference>
<dbReference type="EMBL" id="JAHBOM010000009">
    <property type="protein sequence ID" value="MBU8824002.1"/>
    <property type="molecule type" value="Genomic_DNA"/>
</dbReference>
<evidence type="ECO:0000259" key="1">
    <source>
        <dbReference type="PROSITE" id="PS51707"/>
    </source>
</evidence>
<proteinExistence type="predicted"/>
<dbReference type="CDD" id="cd07374">
    <property type="entry name" value="CYTH-like_Pase"/>
    <property type="match status" value="1"/>
</dbReference>
<dbReference type="Pfam" id="PF01928">
    <property type="entry name" value="CYTH"/>
    <property type="match status" value="1"/>
</dbReference>
<dbReference type="PROSITE" id="PS51708">
    <property type="entry name" value="CHAD"/>
    <property type="match status" value="1"/>
</dbReference>
<dbReference type="Proteomes" id="UP000696413">
    <property type="component" value="Unassembled WGS sequence"/>
</dbReference>
<dbReference type="PANTHER" id="PTHR39339">
    <property type="entry name" value="SLR1444 PROTEIN"/>
    <property type="match status" value="1"/>
</dbReference>